<sequence length="81" mass="9341">MKPKVEYQFEVGASALVRRSGPIDVYQMGFYHSSWRVPRQRLQTDMSGFSGSGDKKEDKPYRPPPYERPHAPSDGSKERPR</sequence>
<dbReference type="Proteomes" id="UP001064048">
    <property type="component" value="Chromosome 13"/>
</dbReference>
<comment type="caution">
    <text evidence="1">The sequence shown here is derived from an EMBL/GenBank/DDBJ whole genome shotgun (WGS) entry which is preliminary data.</text>
</comment>
<keyword evidence="2" id="KW-1185">Reference proteome</keyword>
<protein>
    <submittedName>
        <fullName evidence="1">Uncharacterized protein</fullName>
    </submittedName>
</protein>
<evidence type="ECO:0000313" key="2">
    <source>
        <dbReference type="Proteomes" id="UP001064048"/>
    </source>
</evidence>
<proteinExistence type="predicted"/>
<accession>A0ACC0J9W8</accession>
<evidence type="ECO:0000313" key="1">
    <source>
        <dbReference type="EMBL" id="KAI8420867.1"/>
    </source>
</evidence>
<name>A0ACC0J9W8_CHOFU</name>
<reference evidence="1 2" key="1">
    <citation type="journal article" date="2022" name="Genome Biol. Evol.">
        <title>The Spruce Budworm Genome: Reconstructing the Evolutionary History of Antifreeze Proteins.</title>
        <authorList>
            <person name="Beliveau C."/>
            <person name="Gagne P."/>
            <person name="Picq S."/>
            <person name="Vernygora O."/>
            <person name="Keeling C.I."/>
            <person name="Pinkney K."/>
            <person name="Doucet D."/>
            <person name="Wen F."/>
            <person name="Johnston J.S."/>
            <person name="Maaroufi H."/>
            <person name="Boyle B."/>
            <person name="Laroche J."/>
            <person name="Dewar K."/>
            <person name="Juretic N."/>
            <person name="Blackburn G."/>
            <person name="Nisole A."/>
            <person name="Brunet B."/>
            <person name="Brandao M."/>
            <person name="Lumley L."/>
            <person name="Duan J."/>
            <person name="Quan G."/>
            <person name="Lucarotti C.J."/>
            <person name="Roe A.D."/>
            <person name="Sperling F.A.H."/>
            <person name="Levesque R.C."/>
            <person name="Cusson M."/>
        </authorList>
    </citation>
    <scope>NUCLEOTIDE SEQUENCE [LARGE SCALE GENOMIC DNA]</scope>
    <source>
        <strain evidence="1">Glfc:IPQL:Cfum</strain>
    </source>
</reference>
<dbReference type="EMBL" id="CM046113">
    <property type="protein sequence ID" value="KAI8420867.1"/>
    <property type="molecule type" value="Genomic_DNA"/>
</dbReference>
<gene>
    <name evidence="1" type="ORF">MSG28_008058</name>
</gene>
<organism evidence="1 2">
    <name type="scientific">Choristoneura fumiferana</name>
    <name type="common">Spruce budworm moth</name>
    <name type="synonym">Archips fumiferana</name>
    <dbReference type="NCBI Taxonomy" id="7141"/>
    <lineage>
        <taxon>Eukaryota</taxon>
        <taxon>Metazoa</taxon>
        <taxon>Ecdysozoa</taxon>
        <taxon>Arthropoda</taxon>
        <taxon>Hexapoda</taxon>
        <taxon>Insecta</taxon>
        <taxon>Pterygota</taxon>
        <taxon>Neoptera</taxon>
        <taxon>Endopterygota</taxon>
        <taxon>Lepidoptera</taxon>
        <taxon>Glossata</taxon>
        <taxon>Ditrysia</taxon>
        <taxon>Tortricoidea</taxon>
        <taxon>Tortricidae</taxon>
        <taxon>Tortricinae</taxon>
        <taxon>Choristoneura</taxon>
    </lineage>
</organism>